<dbReference type="AlphaFoldDB" id="A0A1R0KGA7"/>
<comment type="cofactor">
    <cofactor evidence="1 5">
        <name>FAD</name>
        <dbReference type="ChEBI" id="CHEBI:57692"/>
    </cofactor>
</comment>
<gene>
    <name evidence="9" type="ORF">BS329_36025</name>
</gene>
<organism evidence="9 10">
    <name type="scientific">Amycolatopsis coloradensis</name>
    <dbReference type="NCBI Taxonomy" id="76021"/>
    <lineage>
        <taxon>Bacteria</taxon>
        <taxon>Bacillati</taxon>
        <taxon>Actinomycetota</taxon>
        <taxon>Actinomycetes</taxon>
        <taxon>Pseudonocardiales</taxon>
        <taxon>Pseudonocardiaceae</taxon>
        <taxon>Amycolatopsis</taxon>
    </lineage>
</organism>
<keyword evidence="4 5" id="KW-0274">FAD</keyword>
<dbReference type="SUPFAM" id="SSF47203">
    <property type="entry name" value="Acyl-CoA dehydrogenase C-terminal domain-like"/>
    <property type="match status" value="1"/>
</dbReference>
<dbReference type="Pfam" id="PF00441">
    <property type="entry name" value="Acyl-CoA_dh_1"/>
    <property type="match status" value="1"/>
</dbReference>
<evidence type="ECO:0000256" key="2">
    <source>
        <dbReference type="ARBA" id="ARBA00009347"/>
    </source>
</evidence>
<dbReference type="InterPro" id="IPR009075">
    <property type="entry name" value="AcylCo_DH/oxidase_C"/>
</dbReference>
<dbReference type="InterPro" id="IPR006091">
    <property type="entry name" value="Acyl-CoA_Oxase/DH_mid-dom"/>
</dbReference>
<evidence type="ECO:0000256" key="3">
    <source>
        <dbReference type="ARBA" id="ARBA00022630"/>
    </source>
</evidence>
<dbReference type="GO" id="GO:0003995">
    <property type="term" value="F:acyl-CoA dehydrogenase activity"/>
    <property type="evidence" value="ECO:0007669"/>
    <property type="project" value="TreeGrafter"/>
</dbReference>
<dbReference type="EMBL" id="MQUQ01000025">
    <property type="protein sequence ID" value="OLZ44578.1"/>
    <property type="molecule type" value="Genomic_DNA"/>
</dbReference>
<name>A0A1R0KGA7_9PSEU</name>
<dbReference type="Proteomes" id="UP000187486">
    <property type="component" value="Unassembled WGS sequence"/>
</dbReference>
<dbReference type="OrthoDB" id="9802447at2"/>
<proteinExistence type="inferred from homology"/>
<keyword evidence="3 5" id="KW-0285">Flavoprotein</keyword>
<evidence type="ECO:0000259" key="8">
    <source>
        <dbReference type="Pfam" id="PF02771"/>
    </source>
</evidence>
<evidence type="ECO:0000256" key="1">
    <source>
        <dbReference type="ARBA" id="ARBA00001974"/>
    </source>
</evidence>
<comment type="similarity">
    <text evidence="2 5">Belongs to the acyl-CoA dehydrogenase family.</text>
</comment>
<dbReference type="InterPro" id="IPR036250">
    <property type="entry name" value="AcylCo_DH-like_C"/>
</dbReference>
<dbReference type="Pfam" id="PF02770">
    <property type="entry name" value="Acyl-CoA_dh_M"/>
    <property type="match status" value="1"/>
</dbReference>
<evidence type="ECO:0000259" key="6">
    <source>
        <dbReference type="Pfam" id="PF00441"/>
    </source>
</evidence>
<evidence type="ECO:0000256" key="4">
    <source>
        <dbReference type="ARBA" id="ARBA00022827"/>
    </source>
</evidence>
<dbReference type="InterPro" id="IPR013786">
    <property type="entry name" value="AcylCoA_DH/ox_N"/>
</dbReference>
<evidence type="ECO:0000256" key="5">
    <source>
        <dbReference type="RuleBase" id="RU362125"/>
    </source>
</evidence>
<dbReference type="Gene3D" id="1.20.140.10">
    <property type="entry name" value="Butyryl-CoA Dehydrogenase, subunit A, domain 3"/>
    <property type="match status" value="1"/>
</dbReference>
<keyword evidence="5" id="KW-0560">Oxidoreductase</keyword>
<reference evidence="9 10" key="1">
    <citation type="submission" date="2016-01" db="EMBL/GenBank/DDBJ databases">
        <title>Amycolatopsis coloradensis genome sequencing and assembly.</title>
        <authorList>
            <person name="Mayilraj S."/>
        </authorList>
    </citation>
    <scope>NUCLEOTIDE SEQUENCE [LARGE SCALE GENOMIC DNA]</scope>
    <source>
        <strain evidence="9 10">DSM 44225</strain>
    </source>
</reference>
<feature type="domain" description="Acyl-CoA dehydrogenase/oxidase C-terminal" evidence="6">
    <location>
        <begin position="248"/>
        <end position="360"/>
    </location>
</feature>
<feature type="domain" description="Acyl-CoA dehydrogenase/oxidase N-terminal" evidence="8">
    <location>
        <begin position="17"/>
        <end position="109"/>
    </location>
</feature>
<dbReference type="CDD" id="cd00567">
    <property type="entry name" value="ACAD"/>
    <property type="match status" value="1"/>
</dbReference>
<dbReference type="Gene3D" id="2.40.110.10">
    <property type="entry name" value="Butyryl-CoA Dehydrogenase, subunit A, domain 2"/>
    <property type="match status" value="1"/>
</dbReference>
<dbReference type="RefSeq" id="WP_076167492.1">
    <property type="nucleotide sequence ID" value="NZ_MQUQ01000025.1"/>
</dbReference>
<evidence type="ECO:0000259" key="7">
    <source>
        <dbReference type="Pfam" id="PF02770"/>
    </source>
</evidence>
<evidence type="ECO:0008006" key="11">
    <source>
        <dbReference type="Google" id="ProtNLM"/>
    </source>
</evidence>
<sequence>MNLRGHFTPGPEFGETLRAGARRAHETGEVDAASLEALRRSGLLGMMVHEDHGGWGYPPATANTVIEAVAADNPSIAIMLYLHCAVVVRIEQYGTEAQKKHWLPRVARGGELVASAWSEPGSTADKRSLSTTAQRDTAGGWEIKGGKTFSTSATVADFFIVLVQLPAGTETAHATGPTYGGSDQALFLVEAAAPGVQVPPGALDMAGMRGSGTGMVQFQDVTVAESNLLCSGSATTEAIQLPHRLGLTLGAVSVGLAQAAHETALGHARDRGLFGEPRFQRQLASTEIAVRSARAAVRDLTTGPADDRVLRAYCVKVFASETGETVCGTVRGLLGSAGYLQAHEINRISHDAEAVTHMGPPTHLCLDLIAGRWDPAPGPDR</sequence>
<dbReference type="InterPro" id="IPR046373">
    <property type="entry name" value="Acyl-CoA_Oxase/DH_mid-dom_sf"/>
</dbReference>
<dbReference type="PANTHER" id="PTHR43884">
    <property type="entry name" value="ACYL-COA DEHYDROGENASE"/>
    <property type="match status" value="1"/>
</dbReference>
<dbReference type="PANTHER" id="PTHR43884:SF12">
    <property type="entry name" value="ISOVALERYL-COA DEHYDROGENASE, MITOCHONDRIAL-RELATED"/>
    <property type="match status" value="1"/>
</dbReference>
<dbReference type="STRING" id="76021.BS329_36025"/>
<dbReference type="SUPFAM" id="SSF56645">
    <property type="entry name" value="Acyl-CoA dehydrogenase NM domain-like"/>
    <property type="match status" value="1"/>
</dbReference>
<dbReference type="GO" id="GO:0050660">
    <property type="term" value="F:flavin adenine dinucleotide binding"/>
    <property type="evidence" value="ECO:0007669"/>
    <property type="project" value="InterPro"/>
</dbReference>
<protein>
    <recommendedName>
        <fullName evidence="11">Acyl-CoA dehydrogenase</fullName>
    </recommendedName>
</protein>
<dbReference type="Gene3D" id="1.10.540.10">
    <property type="entry name" value="Acyl-CoA dehydrogenase/oxidase, N-terminal domain"/>
    <property type="match status" value="1"/>
</dbReference>
<dbReference type="InterPro" id="IPR009100">
    <property type="entry name" value="AcylCoA_DH/oxidase_NM_dom_sf"/>
</dbReference>
<dbReference type="PIRSF" id="PIRSF016578">
    <property type="entry name" value="HsaA"/>
    <property type="match status" value="1"/>
</dbReference>
<accession>A0A1R0KGA7</accession>
<comment type="caution">
    <text evidence="9">The sequence shown here is derived from an EMBL/GenBank/DDBJ whole genome shotgun (WGS) entry which is preliminary data.</text>
</comment>
<evidence type="ECO:0000313" key="9">
    <source>
        <dbReference type="EMBL" id="OLZ44578.1"/>
    </source>
</evidence>
<evidence type="ECO:0000313" key="10">
    <source>
        <dbReference type="Proteomes" id="UP000187486"/>
    </source>
</evidence>
<dbReference type="InterPro" id="IPR037069">
    <property type="entry name" value="AcylCoA_DH/ox_N_sf"/>
</dbReference>
<dbReference type="Pfam" id="PF02771">
    <property type="entry name" value="Acyl-CoA_dh_N"/>
    <property type="match status" value="1"/>
</dbReference>
<keyword evidence="10" id="KW-1185">Reference proteome</keyword>
<feature type="domain" description="Acyl-CoA oxidase/dehydrogenase middle" evidence="7">
    <location>
        <begin position="115"/>
        <end position="221"/>
    </location>
</feature>